<dbReference type="EC" id="4.6.1.1" evidence="1"/>
<name>A0ACC2SUF0_9FUNG</name>
<comment type="caution">
    <text evidence="1">The sequence shown here is derived from an EMBL/GenBank/DDBJ whole genome shotgun (WGS) entry which is preliminary data.</text>
</comment>
<dbReference type="EMBL" id="QTSX02004312">
    <property type="protein sequence ID" value="KAJ9066016.1"/>
    <property type="molecule type" value="Genomic_DNA"/>
</dbReference>
<evidence type="ECO:0000313" key="2">
    <source>
        <dbReference type="Proteomes" id="UP001165960"/>
    </source>
</evidence>
<reference evidence="1" key="1">
    <citation type="submission" date="2022-04" db="EMBL/GenBank/DDBJ databases">
        <title>Genome of the entomopathogenic fungus Entomophthora muscae.</title>
        <authorList>
            <person name="Elya C."/>
            <person name="Lovett B.R."/>
            <person name="Lee E."/>
            <person name="Macias A.M."/>
            <person name="Hajek A.E."/>
            <person name="De Bivort B.L."/>
            <person name="Kasson M.T."/>
            <person name="De Fine Licht H.H."/>
            <person name="Stajich J.E."/>
        </authorList>
    </citation>
    <scope>NUCLEOTIDE SEQUENCE</scope>
    <source>
        <strain evidence="1">Berkeley</strain>
    </source>
</reference>
<accession>A0ACC2SUF0</accession>
<organism evidence="1 2">
    <name type="scientific">Entomophthora muscae</name>
    <dbReference type="NCBI Taxonomy" id="34485"/>
    <lineage>
        <taxon>Eukaryota</taxon>
        <taxon>Fungi</taxon>
        <taxon>Fungi incertae sedis</taxon>
        <taxon>Zoopagomycota</taxon>
        <taxon>Entomophthoromycotina</taxon>
        <taxon>Entomophthoromycetes</taxon>
        <taxon>Entomophthorales</taxon>
        <taxon>Entomophthoraceae</taxon>
        <taxon>Entomophthora</taxon>
    </lineage>
</organism>
<proteinExistence type="predicted"/>
<sequence>MANHLGKKEFPKPKGTSRDPSKPNQLDDRFIFDTKKGANSNPGPGGTPLLNRDLSASNSTSLNPETPDISNQFIESMVHLGYFDDTLVNPKETDNASIRSMPANYKAKKRNLFGFNLKNKKRYEDEKSGDKGGRYFGDSHKGSSTEGIFDIDLNFNPQDMDGIVDPSLSVAPLQDEDAVDYELPIVQIGSNNQAHQSWRPPESWNSRRKPSISTEDDRSLEKQLSIDSDQMYFMRIFRKNETFVTIPCKLNDRVKDICQLLAKKLHIQDPSKFGLYIQKLGKGERMLYSLEKPVKIMVRLLTSVGYLADELMDMIREDNSYLCQFVYREAEMSTLVTGNEVLPKGEIEPVVMRAQNLETVPVSLYRFADRIKFLDLSGNLLLDFPLDFAQLCIILSTLKLCHNEYQQIPASLCSLKSLRVLDLSNNWLSQLNSGQLHLLGDLDHLTLCNNQIRSIPDDYAILCRLTALDLSNNCLEVFPLPVCNMPQLRHLNLSYNQLRDIPSLFGELSSLETLVLVNNQLQGELPACFENLTGLTTLDVRKNQLTGISVVNSMPNLEVLRCDQNLLSSAAFGTNHFLRLTLSRTSLVEFSAQSLPNLTELNLADCSIQKLDDSVFEKTPNLVALKLSNNQLGSLPKLSPSHLSRLEVFQCANNRLEVLPEELFSMPRLLQIDIHNNRIKKLPASIWSSLSLYFFNASSNALAAFPTPPNPAPSVNGSGAHLPVKPRFSSLSLALKLRHLILADNRLTEDVFAPISYLTQLHVLNLSCNDIYEVPAGGLYNLVNLTELYLSSNQIATYPAEELERLRPLKVLYINANRLPSLPAELRKLAKLVVLDVGCNQLNYNVTNWNYEWNWNCNRDLRYLNLSGNRRLKILNAGLNTGQSKSSQLSDFKDLPHLKLLGLIDIDVVDTPLEQTTNRRVRTYASIINQVGFGVADRLDRSEGLCSWDFVVPSFRELEDESLFGIFDLLPCKRETKAKAGRVGKYLSDWTTFHLTSELRKFEKAEISDAIPRALRCTFLDLQREAVATYGHDQCEAASVVIAYRKGFTVYMAHIGDALATVSRKGKVQFASAPHIPIAAQTNDEINRVRDVGGFITSDGRVNGETKLSRCFGLFHQLPAINANPSIEVLELTEHDELVILASRALWEVMSHQTAIDIARTEMDNAMLAAQKLRDLAIAYGAEGSILVMVIGVGDLFNRRLQLERRMTRSRNPRFNSAIFDNMSGPADERRLMQYGNWKKIRNHTNPLSSLPVPPPVGQVVIVFTGIKNTTFLWENHPDDMALASRIHDNILRSMLKQVEGYEVKNEGDTFMASFDSVTSAVLWCCLVQLELLQAEWPPIILSLPDGQERFDCEGNGQILYRGLSVRMGMNYGMPLCEEDPMTGRMDYFGPMVNKAARVCGEAKFGEVCISSDVLAELMNIEGLFDFEAEPSSQQPLSKSEAKDTFVIQELRKLGLRLVDIGERKLKGVELPEPLVLVFPKALASRARPDCTLPPVEPTPKGPTLLDHVRTLGLLCIRLETAVHMLTCEDPASATTLEVLNRHMISSITASTPSRELLKIVDIVCSRIENATSTLSLSQVSPDISSVLSAITDYLTAHHSLTAQSSSRNPPLKS</sequence>
<dbReference type="Proteomes" id="UP001165960">
    <property type="component" value="Unassembled WGS sequence"/>
</dbReference>
<gene>
    <name evidence="1" type="primary">CYR1_6</name>
    <name evidence="1" type="ORF">DSO57_1013892</name>
</gene>
<protein>
    <submittedName>
        <fullName evidence="1">Cysteinyl-tRNA synthetase</fullName>
        <ecNumber evidence="1">4.6.1.1</ecNumber>
    </submittedName>
</protein>
<keyword evidence="1" id="KW-0456">Lyase</keyword>
<keyword evidence="2" id="KW-1185">Reference proteome</keyword>
<evidence type="ECO:0000313" key="1">
    <source>
        <dbReference type="EMBL" id="KAJ9066016.1"/>
    </source>
</evidence>